<comment type="similarity">
    <text evidence="1">Belongs to the SorC transcriptional regulatory family.</text>
</comment>
<sequence>MATARDRGLIVKVARMYYEQNMSQDQIARALMTSRSNISRILSVAKKRGVVEIKINEATKRETQIEEMLISKFGLRAALVAKVPRTTSDYQAVGQLAVQSFLNHLKPRVRVAVSWGRSIQSMVEALEPENRPDVTFIPLMGGMTEIPASYSGETLIRSLAEKYNADFQILHAPTIVQSPDIKVALMKEPSVATVIDAARTADVAFVGIGSKGANSSLHILESAGINEKENPEFFAKWAGDLAGRFFDRDGKSINSRLDSRTVGLELNELARIRRVVGVAAGDEKTEGILAALRGGLISELVTSSNCAMKLLEAAESKKLGELV</sequence>
<keyword evidence="2" id="KW-0805">Transcription regulation</keyword>
<evidence type="ECO:0000256" key="4">
    <source>
        <dbReference type="ARBA" id="ARBA00023163"/>
    </source>
</evidence>
<dbReference type="InterPro" id="IPR036390">
    <property type="entry name" value="WH_DNA-bd_sf"/>
</dbReference>
<proteinExistence type="inferred from homology"/>
<accession>A0A6J6BTY0</accession>
<keyword evidence="3" id="KW-0238">DNA-binding</keyword>
<evidence type="ECO:0000256" key="3">
    <source>
        <dbReference type="ARBA" id="ARBA00023125"/>
    </source>
</evidence>
<evidence type="ECO:0000259" key="5">
    <source>
        <dbReference type="Pfam" id="PF04198"/>
    </source>
</evidence>
<name>A0A6J6BTY0_9ZZZZ</name>
<dbReference type="AlphaFoldDB" id="A0A6J6BTY0"/>
<dbReference type="InterPro" id="IPR007324">
    <property type="entry name" value="Sugar-bd_dom_put"/>
</dbReference>
<keyword evidence="4" id="KW-0804">Transcription</keyword>
<dbReference type="InterPro" id="IPR037171">
    <property type="entry name" value="NagB/RpiA_transferase-like"/>
</dbReference>
<dbReference type="GO" id="GO:0030246">
    <property type="term" value="F:carbohydrate binding"/>
    <property type="evidence" value="ECO:0007669"/>
    <property type="project" value="InterPro"/>
</dbReference>
<gene>
    <name evidence="6" type="ORF">UFOPK1503_00348</name>
</gene>
<dbReference type="GO" id="GO:0003677">
    <property type="term" value="F:DNA binding"/>
    <property type="evidence" value="ECO:0007669"/>
    <property type="project" value="UniProtKB-KW"/>
</dbReference>
<evidence type="ECO:0000256" key="1">
    <source>
        <dbReference type="ARBA" id="ARBA00010466"/>
    </source>
</evidence>
<dbReference type="EMBL" id="CAEZST010000004">
    <property type="protein sequence ID" value="CAB4542426.1"/>
    <property type="molecule type" value="Genomic_DNA"/>
</dbReference>
<protein>
    <submittedName>
        <fullName evidence="6">Unannotated protein</fullName>
    </submittedName>
</protein>
<evidence type="ECO:0000313" key="6">
    <source>
        <dbReference type="EMBL" id="CAB4542426.1"/>
    </source>
</evidence>
<feature type="domain" description="Sugar-binding" evidence="5">
    <location>
        <begin position="61"/>
        <end position="312"/>
    </location>
</feature>
<dbReference type="PANTHER" id="PTHR34294:SF1">
    <property type="entry name" value="TRANSCRIPTIONAL REGULATOR LSRR"/>
    <property type="match status" value="1"/>
</dbReference>
<dbReference type="Gene3D" id="3.40.50.1360">
    <property type="match status" value="1"/>
</dbReference>
<organism evidence="6">
    <name type="scientific">freshwater metagenome</name>
    <dbReference type="NCBI Taxonomy" id="449393"/>
    <lineage>
        <taxon>unclassified sequences</taxon>
        <taxon>metagenomes</taxon>
        <taxon>ecological metagenomes</taxon>
    </lineage>
</organism>
<dbReference type="Pfam" id="PF04198">
    <property type="entry name" value="Sugar-bind"/>
    <property type="match status" value="1"/>
</dbReference>
<dbReference type="InterPro" id="IPR051054">
    <property type="entry name" value="SorC_transcr_regulators"/>
</dbReference>
<reference evidence="6" key="1">
    <citation type="submission" date="2020-05" db="EMBL/GenBank/DDBJ databases">
        <authorList>
            <person name="Chiriac C."/>
            <person name="Salcher M."/>
            <person name="Ghai R."/>
            <person name="Kavagutti S V."/>
        </authorList>
    </citation>
    <scope>NUCLEOTIDE SEQUENCE</scope>
</reference>
<dbReference type="PANTHER" id="PTHR34294">
    <property type="entry name" value="TRANSCRIPTIONAL REGULATOR-RELATED"/>
    <property type="match status" value="1"/>
</dbReference>
<evidence type="ECO:0000256" key="2">
    <source>
        <dbReference type="ARBA" id="ARBA00023015"/>
    </source>
</evidence>
<dbReference type="SUPFAM" id="SSF46785">
    <property type="entry name" value="Winged helix' DNA-binding domain"/>
    <property type="match status" value="1"/>
</dbReference>
<dbReference type="SUPFAM" id="SSF100950">
    <property type="entry name" value="NagB/RpiA/CoA transferase-like"/>
    <property type="match status" value="1"/>
</dbReference>
<dbReference type="Gene3D" id="1.10.10.60">
    <property type="entry name" value="Homeodomain-like"/>
    <property type="match status" value="1"/>
</dbReference>